<name>A0AAJ0CWU0_9HYPO</name>
<organism evidence="4 5">
    <name type="scientific">Conoideocrella luteorostrata</name>
    <dbReference type="NCBI Taxonomy" id="1105319"/>
    <lineage>
        <taxon>Eukaryota</taxon>
        <taxon>Fungi</taxon>
        <taxon>Dikarya</taxon>
        <taxon>Ascomycota</taxon>
        <taxon>Pezizomycotina</taxon>
        <taxon>Sordariomycetes</taxon>
        <taxon>Hypocreomycetidae</taxon>
        <taxon>Hypocreales</taxon>
        <taxon>Clavicipitaceae</taxon>
        <taxon>Conoideocrella</taxon>
    </lineage>
</organism>
<keyword evidence="5" id="KW-1185">Reference proteome</keyword>
<proteinExistence type="predicted"/>
<accession>A0AAJ0CWU0</accession>
<dbReference type="InterPro" id="IPR001670">
    <property type="entry name" value="ADH_Fe/GldA"/>
</dbReference>
<dbReference type="AlphaFoldDB" id="A0AAJ0CWU0"/>
<feature type="compositionally biased region" description="Polar residues" evidence="2">
    <location>
        <begin position="62"/>
        <end position="86"/>
    </location>
</feature>
<feature type="compositionally biased region" description="Low complexity" evidence="2">
    <location>
        <begin position="28"/>
        <end position="52"/>
    </location>
</feature>
<dbReference type="SUPFAM" id="SSF56796">
    <property type="entry name" value="Dehydroquinate synthase-like"/>
    <property type="match status" value="1"/>
</dbReference>
<evidence type="ECO:0000259" key="3">
    <source>
        <dbReference type="Pfam" id="PF00465"/>
    </source>
</evidence>
<dbReference type="GO" id="GO:0046872">
    <property type="term" value="F:metal ion binding"/>
    <property type="evidence" value="ECO:0007669"/>
    <property type="project" value="InterPro"/>
</dbReference>
<feature type="domain" description="Alcohol dehydrogenase iron-type/glycerol dehydrogenase GldA" evidence="3">
    <location>
        <begin position="95"/>
        <end position="209"/>
    </location>
</feature>
<dbReference type="GO" id="GO:0016491">
    <property type="term" value="F:oxidoreductase activity"/>
    <property type="evidence" value="ECO:0007669"/>
    <property type="project" value="UniProtKB-KW"/>
</dbReference>
<evidence type="ECO:0000313" key="4">
    <source>
        <dbReference type="EMBL" id="KAK2608544.1"/>
    </source>
</evidence>
<sequence length="314" mass="33009">MNTAANSSSANESIPTTTSTKPSPPSAPASSRSPFEAAGSAGGSSTSAAPATSRRKSPSASVGSGSKGQKSPAELSTESSKSTPTEGSHLEGATPRIVYGSGTLTRLSTELGRLCVSSPLIVSSPSRISLARRIQSLIPNLNSRILDSAVVNVPARVVDDAVSRIDDRDVVISVGGASAVGLAKAIGCRKKIPHVCIPTMYSGSEMMPLLLNACPARHSSTRRASSSDKNKSDKHRRRHCEGEPPSRSGRQGPHTTTFRDPKVLPAVVIYDEDLTMSSPRRFSAPSDAVAMARSTELRNYDETTEWSYIHLPGV</sequence>
<feature type="region of interest" description="Disordered" evidence="2">
    <location>
        <begin position="217"/>
        <end position="258"/>
    </location>
</feature>
<comment type="caution">
    <text evidence="4">The sequence shown here is derived from an EMBL/GenBank/DDBJ whole genome shotgun (WGS) entry which is preliminary data.</text>
</comment>
<evidence type="ECO:0000256" key="2">
    <source>
        <dbReference type="SAM" id="MobiDB-lite"/>
    </source>
</evidence>
<keyword evidence="1" id="KW-0560">Oxidoreductase</keyword>
<protein>
    <recommendedName>
        <fullName evidence="3">Alcohol dehydrogenase iron-type/glycerol dehydrogenase GldA domain-containing protein</fullName>
    </recommendedName>
</protein>
<dbReference type="EMBL" id="JASWJB010000036">
    <property type="protein sequence ID" value="KAK2608544.1"/>
    <property type="molecule type" value="Genomic_DNA"/>
</dbReference>
<evidence type="ECO:0000313" key="5">
    <source>
        <dbReference type="Proteomes" id="UP001251528"/>
    </source>
</evidence>
<dbReference type="Proteomes" id="UP001251528">
    <property type="component" value="Unassembled WGS sequence"/>
</dbReference>
<dbReference type="Pfam" id="PF00465">
    <property type="entry name" value="Fe-ADH"/>
    <property type="match status" value="1"/>
</dbReference>
<dbReference type="Gene3D" id="3.40.50.1970">
    <property type="match status" value="1"/>
</dbReference>
<feature type="compositionally biased region" description="Low complexity" evidence="2">
    <location>
        <begin position="1"/>
        <end position="21"/>
    </location>
</feature>
<reference evidence="4" key="1">
    <citation type="submission" date="2023-06" db="EMBL/GenBank/DDBJ databases">
        <title>Conoideocrella luteorostrata (Hypocreales: Clavicipitaceae), a potential biocontrol fungus for elongate hemlock scale in United States Christmas tree production areas.</title>
        <authorList>
            <person name="Barrett H."/>
            <person name="Lovett B."/>
            <person name="Macias A.M."/>
            <person name="Stajich J.E."/>
            <person name="Kasson M.T."/>
        </authorList>
    </citation>
    <scope>NUCLEOTIDE SEQUENCE</scope>
    <source>
        <strain evidence="4">ARSEF 14590</strain>
    </source>
</reference>
<feature type="region of interest" description="Disordered" evidence="2">
    <location>
        <begin position="1"/>
        <end position="94"/>
    </location>
</feature>
<evidence type="ECO:0000256" key="1">
    <source>
        <dbReference type="ARBA" id="ARBA00023002"/>
    </source>
</evidence>
<gene>
    <name evidence="4" type="ORF">QQS21_002890</name>
</gene>